<proteinExistence type="predicted"/>
<feature type="signal peptide" evidence="1">
    <location>
        <begin position="1"/>
        <end position="19"/>
    </location>
</feature>
<dbReference type="Proteomes" id="UP000886523">
    <property type="component" value="Unassembled WGS sequence"/>
</dbReference>
<protein>
    <submittedName>
        <fullName evidence="2">Uncharacterized protein</fullName>
    </submittedName>
</protein>
<organism evidence="2 3">
    <name type="scientific">Hydnum rufescens UP504</name>
    <dbReference type="NCBI Taxonomy" id="1448309"/>
    <lineage>
        <taxon>Eukaryota</taxon>
        <taxon>Fungi</taxon>
        <taxon>Dikarya</taxon>
        <taxon>Basidiomycota</taxon>
        <taxon>Agaricomycotina</taxon>
        <taxon>Agaricomycetes</taxon>
        <taxon>Cantharellales</taxon>
        <taxon>Hydnaceae</taxon>
        <taxon>Hydnum</taxon>
    </lineage>
</organism>
<feature type="chain" id="PRO_5040483558" evidence="1">
    <location>
        <begin position="20"/>
        <end position="72"/>
    </location>
</feature>
<gene>
    <name evidence="2" type="ORF">BS47DRAFT_473246</name>
</gene>
<dbReference type="AlphaFoldDB" id="A0A9P6B4U2"/>
<keyword evidence="3" id="KW-1185">Reference proteome</keyword>
<sequence>MTFLGGSAVCTLGLYAAIASCDTADSSAKFLAVTVLYFGPRIALAMQYQAGIADRANNPVLYSTRLVGFSSG</sequence>
<accession>A0A9P6B4U2</accession>
<name>A0A9P6B4U2_9AGAM</name>
<evidence type="ECO:0000256" key="1">
    <source>
        <dbReference type="SAM" id="SignalP"/>
    </source>
</evidence>
<keyword evidence="1" id="KW-0732">Signal</keyword>
<reference evidence="2" key="1">
    <citation type="journal article" date="2020" name="Nat. Commun.">
        <title>Large-scale genome sequencing of mycorrhizal fungi provides insights into the early evolution of symbiotic traits.</title>
        <authorList>
            <person name="Miyauchi S."/>
            <person name="Kiss E."/>
            <person name="Kuo A."/>
            <person name="Drula E."/>
            <person name="Kohler A."/>
            <person name="Sanchez-Garcia M."/>
            <person name="Morin E."/>
            <person name="Andreopoulos B."/>
            <person name="Barry K.W."/>
            <person name="Bonito G."/>
            <person name="Buee M."/>
            <person name="Carver A."/>
            <person name="Chen C."/>
            <person name="Cichocki N."/>
            <person name="Clum A."/>
            <person name="Culley D."/>
            <person name="Crous P.W."/>
            <person name="Fauchery L."/>
            <person name="Girlanda M."/>
            <person name="Hayes R.D."/>
            <person name="Keri Z."/>
            <person name="LaButti K."/>
            <person name="Lipzen A."/>
            <person name="Lombard V."/>
            <person name="Magnuson J."/>
            <person name="Maillard F."/>
            <person name="Murat C."/>
            <person name="Nolan M."/>
            <person name="Ohm R.A."/>
            <person name="Pangilinan J."/>
            <person name="Pereira M.F."/>
            <person name="Perotto S."/>
            <person name="Peter M."/>
            <person name="Pfister S."/>
            <person name="Riley R."/>
            <person name="Sitrit Y."/>
            <person name="Stielow J.B."/>
            <person name="Szollosi G."/>
            <person name="Zifcakova L."/>
            <person name="Stursova M."/>
            <person name="Spatafora J.W."/>
            <person name="Tedersoo L."/>
            <person name="Vaario L.M."/>
            <person name="Yamada A."/>
            <person name="Yan M."/>
            <person name="Wang P."/>
            <person name="Xu J."/>
            <person name="Bruns T."/>
            <person name="Baldrian P."/>
            <person name="Vilgalys R."/>
            <person name="Dunand C."/>
            <person name="Henrissat B."/>
            <person name="Grigoriev I.V."/>
            <person name="Hibbett D."/>
            <person name="Nagy L.G."/>
            <person name="Martin F.M."/>
        </authorList>
    </citation>
    <scope>NUCLEOTIDE SEQUENCE</scope>
    <source>
        <strain evidence="2">UP504</strain>
    </source>
</reference>
<dbReference type="EMBL" id="MU128930">
    <property type="protein sequence ID" value="KAF9517676.1"/>
    <property type="molecule type" value="Genomic_DNA"/>
</dbReference>
<comment type="caution">
    <text evidence="2">The sequence shown here is derived from an EMBL/GenBank/DDBJ whole genome shotgun (WGS) entry which is preliminary data.</text>
</comment>
<evidence type="ECO:0000313" key="2">
    <source>
        <dbReference type="EMBL" id="KAF9517676.1"/>
    </source>
</evidence>
<evidence type="ECO:0000313" key="3">
    <source>
        <dbReference type="Proteomes" id="UP000886523"/>
    </source>
</evidence>